<evidence type="ECO:0000313" key="2">
    <source>
        <dbReference type="EMBL" id="SEW38581.1"/>
    </source>
</evidence>
<evidence type="ECO:0000259" key="1">
    <source>
        <dbReference type="Pfam" id="PF00665"/>
    </source>
</evidence>
<dbReference type="InterPro" id="IPR001584">
    <property type="entry name" value="Integrase_cat-core"/>
</dbReference>
<dbReference type="GO" id="GO:0003676">
    <property type="term" value="F:nucleic acid binding"/>
    <property type="evidence" value="ECO:0007669"/>
    <property type="project" value="InterPro"/>
</dbReference>
<evidence type="ECO:0000313" key="3">
    <source>
        <dbReference type="Proteomes" id="UP000199650"/>
    </source>
</evidence>
<proteinExistence type="predicted"/>
<dbReference type="SUPFAM" id="SSF53098">
    <property type="entry name" value="Ribonuclease H-like"/>
    <property type="match status" value="1"/>
</dbReference>
<dbReference type="Proteomes" id="UP000199650">
    <property type="component" value="Unassembled WGS sequence"/>
</dbReference>
<dbReference type="AlphaFoldDB" id="A0A1I0RCR7"/>
<dbReference type="STRING" id="1173584.SAMN05444851_3392"/>
<protein>
    <submittedName>
        <fullName evidence="2">Putative transposase</fullName>
    </submittedName>
</protein>
<dbReference type="GO" id="GO:0015074">
    <property type="term" value="P:DNA integration"/>
    <property type="evidence" value="ECO:0007669"/>
    <property type="project" value="InterPro"/>
</dbReference>
<dbReference type="InterPro" id="IPR036397">
    <property type="entry name" value="RNaseH_sf"/>
</dbReference>
<accession>A0A1I0RCR7</accession>
<keyword evidence="3" id="KW-1185">Reference proteome</keyword>
<dbReference type="Gene3D" id="3.30.420.10">
    <property type="entry name" value="Ribonuclease H-like superfamily/Ribonuclease H"/>
    <property type="match status" value="1"/>
</dbReference>
<feature type="domain" description="Integrase catalytic" evidence="1">
    <location>
        <begin position="6"/>
        <end position="61"/>
    </location>
</feature>
<sequence length="64" mass="7060">MIPRGVDWGSRKVLSWRLSNTMHADFCVDALNEAIAKHGPPEIMNTDQGSQFTGSAWITTLTKA</sequence>
<dbReference type="Pfam" id="PF00665">
    <property type="entry name" value="rve"/>
    <property type="match status" value="1"/>
</dbReference>
<reference evidence="2 3" key="1">
    <citation type="submission" date="2016-10" db="EMBL/GenBank/DDBJ databases">
        <authorList>
            <person name="de Groot N.N."/>
        </authorList>
    </citation>
    <scope>NUCLEOTIDE SEQUENCE [LARGE SCALE GENOMIC DNA]</scope>
    <source>
        <strain evidence="2 3">DSM 29439</strain>
    </source>
</reference>
<name>A0A1I0RCR7_9RHOB</name>
<dbReference type="InterPro" id="IPR012337">
    <property type="entry name" value="RNaseH-like_sf"/>
</dbReference>
<dbReference type="EMBL" id="FOJB01000005">
    <property type="protein sequence ID" value="SEW38581.1"/>
    <property type="molecule type" value="Genomic_DNA"/>
</dbReference>
<organism evidence="2 3">
    <name type="scientific">Aliiroseovarius sediminilitoris</name>
    <dbReference type="NCBI Taxonomy" id="1173584"/>
    <lineage>
        <taxon>Bacteria</taxon>
        <taxon>Pseudomonadati</taxon>
        <taxon>Pseudomonadota</taxon>
        <taxon>Alphaproteobacteria</taxon>
        <taxon>Rhodobacterales</taxon>
        <taxon>Paracoccaceae</taxon>
        <taxon>Aliiroseovarius</taxon>
    </lineage>
</organism>
<feature type="non-terminal residue" evidence="2">
    <location>
        <position position="64"/>
    </location>
</feature>
<gene>
    <name evidence="2" type="ORF">SAMN05444851_3392</name>
</gene>